<proteinExistence type="inferred from homology"/>
<keyword evidence="8" id="KW-0812">Transmembrane</keyword>
<gene>
    <name evidence="10" type="ordered locus">Bcell_0912</name>
</gene>
<dbReference type="GO" id="GO:0050136">
    <property type="term" value="F:NADH dehydrogenase (quinone) (non-electrogenic) activity"/>
    <property type="evidence" value="ECO:0007669"/>
    <property type="project" value="UniProtKB-EC"/>
</dbReference>
<dbReference type="InterPro" id="IPR036188">
    <property type="entry name" value="FAD/NAD-bd_sf"/>
</dbReference>
<keyword evidence="11" id="KW-1185">Reference proteome</keyword>
<keyword evidence="5" id="KW-0560">Oxidoreductase</keyword>
<keyword evidence="4" id="KW-0274">FAD</keyword>
<dbReference type="Gene3D" id="3.50.50.100">
    <property type="match status" value="1"/>
</dbReference>
<comment type="catalytic activity">
    <reaction evidence="7">
        <text>a quinone + NADH + H(+) = a quinol + NAD(+)</text>
        <dbReference type="Rhea" id="RHEA:46160"/>
        <dbReference type="ChEBI" id="CHEBI:15378"/>
        <dbReference type="ChEBI" id="CHEBI:24646"/>
        <dbReference type="ChEBI" id="CHEBI:57540"/>
        <dbReference type="ChEBI" id="CHEBI:57945"/>
        <dbReference type="ChEBI" id="CHEBI:132124"/>
        <dbReference type="EC" id="1.6.5.9"/>
    </reaction>
</comment>
<protein>
    <recommendedName>
        <fullName evidence="2">NADH:ubiquinone reductase (non-electrogenic)</fullName>
        <ecNumber evidence="2">1.6.5.9</ecNumber>
    </recommendedName>
</protein>
<feature type="domain" description="FAD/NAD(P)-binding" evidence="9">
    <location>
        <begin position="26"/>
        <end position="344"/>
    </location>
</feature>
<keyword evidence="6" id="KW-0520">NAD</keyword>
<dbReference type="KEGG" id="bco:Bcell_0912"/>
<keyword evidence="3" id="KW-0285">Flavoprotein</keyword>
<evidence type="ECO:0000313" key="10">
    <source>
        <dbReference type="EMBL" id="ADU29188.1"/>
    </source>
</evidence>
<evidence type="ECO:0000259" key="9">
    <source>
        <dbReference type="Pfam" id="PF07992"/>
    </source>
</evidence>
<dbReference type="InterPro" id="IPR045024">
    <property type="entry name" value="NDH-2"/>
</dbReference>
<dbReference type="SUPFAM" id="SSF51905">
    <property type="entry name" value="FAD/NAD(P)-binding domain"/>
    <property type="match status" value="2"/>
</dbReference>
<evidence type="ECO:0000256" key="6">
    <source>
        <dbReference type="ARBA" id="ARBA00023027"/>
    </source>
</evidence>
<keyword evidence="8" id="KW-1133">Transmembrane helix</keyword>
<dbReference type="AlphaFoldDB" id="E6U1E1"/>
<evidence type="ECO:0000313" key="11">
    <source>
        <dbReference type="Proteomes" id="UP000001401"/>
    </source>
</evidence>
<dbReference type="EMBL" id="CP002394">
    <property type="protein sequence ID" value="ADU29188.1"/>
    <property type="molecule type" value="Genomic_DNA"/>
</dbReference>
<dbReference type="PANTHER" id="PTHR43706">
    <property type="entry name" value="NADH DEHYDROGENASE"/>
    <property type="match status" value="1"/>
</dbReference>
<dbReference type="PANTHER" id="PTHR43706:SF47">
    <property type="entry name" value="EXTERNAL NADH-UBIQUINONE OXIDOREDUCTASE 1, MITOCHONDRIAL-RELATED"/>
    <property type="match status" value="1"/>
</dbReference>
<dbReference type="HOGENOM" id="CLU_021377_6_0_9"/>
<dbReference type="Proteomes" id="UP000001401">
    <property type="component" value="Chromosome"/>
</dbReference>
<evidence type="ECO:0000256" key="7">
    <source>
        <dbReference type="ARBA" id="ARBA00047599"/>
    </source>
</evidence>
<dbReference type="InterPro" id="IPR023753">
    <property type="entry name" value="FAD/NAD-binding_dom"/>
</dbReference>
<evidence type="ECO:0000256" key="2">
    <source>
        <dbReference type="ARBA" id="ARBA00012637"/>
    </source>
</evidence>
<evidence type="ECO:0000256" key="4">
    <source>
        <dbReference type="ARBA" id="ARBA00022827"/>
    </source>
</evidence>
<feature type="transmembrane region" description="Helical" evidence="8">
    <location>
        <begin position="574"/>
        <end position="595"/>
    </location>
</feature>
<organism evidence="10 11">
    <name type="scientific">Evansella cellulosilytica (strain ATCC 21833 / DSM 2522 / FERM P-1141 / JCM 9156 / N-4)</name>
    <name type="common">Bacillus cellulosilyticus</name>
    <dbReference type="NCBI Taxonomy" id="649639"/>
    <lineage>
        <taxon>Bacteria</taxon>
        <taxon>Bacillati</taxon>
        <taxon>Bacillota</taxon>
        <taxon>Bacilli</taxon>
        <taxon>Bacillales</taxon>
        <taxon>Bacillaceae</taxon>
        <taxon>Evansella</taxon>
    </lineage>
</organism>
<dbReference type="PRINTS" id="PR00368">
    <property type="entry name" value="FADPNR"/>
</dbReference>
<dbReference type="Pfam" id="PF07992">
    <property type="entry name" value="Pyr_redox_2"/>
    <property type="match status" value="1"/>
</dbReference>
<evidence type="ECO:0000256" key="5">
    <source>
        <dbReference type="ARBA" id="ARBA00023002"/>
    </source>
</evidence>
<evidence type="ECO:0000256" key="1">
    <source>
        <dbReference type="ARBA" id="ARBA00005272"/>
    </source>
</evidence>
<dbReference type="STRING" id="649639.Bcell_0912"/>
<sequence>MLVVHNFTSDFFLWILRSENIMAEKNIVIIGAGYAGVAAAKKLAKKYKKDDSVSITLIDRHSYHTMMTELHEVAAHRVEPDAIQFDLRRLFNRTKVKLVTDNVTKVDHESKTVKTTHGEFSYDYLILGMGGEPNDFGTPGVGEHGFTLWSWEDAVKLREHIEKTVQKAAQVHDEATRRAMLTFTVCGSGFTGIEMVGELIEWKDRLAKQNKLDVEDITLQVIEAAPTILNMLDRKDADKAEKYLVKKGVEILKSSPIVEVKADSILLKTGQVIPTHTLIWTAGVKANSDTEDYGMSTGRAGRLNVNAYMEAEGLENVYVVGDLAYYEEEPGKPIPQIVEAAEQTAHTAADNIIADMKGTEKKEYKGKYHGVMVSIGARYGVANLSGIHLSGWFANFMKHMVNLYYFFTIRSGYYMWQYVSHEFFHTKDKRNVFRGLPTRFGNVLWSVPLRVGVGIFWLSEALPKVWGYTKWEEATASFSSLPKLFQGFGEDSWLTSSTLNMDLWWLSDGTTAATTAATDGATWAEPILSEIPFWFEWMMRLSLPSMEMALFAQKVMVLLEVAIGFALIFGLFTWISSAVSAGLLLMFTFTAMLGWDKAWAFPASIALMNGSGRTLGLDYWVIPYVQQKVGNWWYGKERAIYSDHRSSSTTTTKSKGKSM</sequence>
<name>E6U1E1_EVAC2</name>
<keyword evidence="8" id="KW-0472">Membrane</keyword>
<comment type="similarity">
    <text evidence="1">Belongs to the NADH dehydrogenase family.</text>
</comment>
<evidence type="ECO:0000256" key="8">
    <source>
        <dbReference type="SAM" id="Phobius"/>
    </source>
</evidence>
<dbReference type="eggNOG" id="COG1252">
    <property type="taxonomic scope" value="Bacteria"/>
</dbReference>
<dbReference type="EC" id="1.6.5.9" evidence="2"/>
<accession>E6U1E1</accession>
<reference evidence="10 11" key="1">
    <citation type="submission" date="2010-12" db="EMBL/GenBank/DDBJ databases">
        <title>Complete sequence of Bacillus cellulosilyticus DSM 2522.</title>
        <authorList>
            <consortium name="US DOE Joint Genome Institute"/>
            <person name="Lucas S."/>
            <person name="Copeland A."/>
            <person name="Lapidus A."/>
            <person name="Cheng J.-F."/>
            <person name="Bruce D."/>
            <person name="Goodwin L."/>
            <person name="Pitluck S."/>
            <person name="Chertkov O."/>
            <person name="Detter J.C."/>
            <person name="Han C."/>
            <person name="Tapia R."/>
            <person name="Land M."/>
            <person name="Hauser L."/>
            <person name="Jeffries C."/>
            <person name="Kyrpides N."/>
            <person name="Ivanova N."/>
            <person name="Mikhailova N."/>
            <person name="Brumm P."/>
            <person name="Mead D."/>
            <person name="Woyke T."/>
        </authorList>
    </citation>
    <scope>NUCLEOTIDE SEQUENCE [LARGE SCALE GENOMIC DNA]</scope>
    <source>
        <strain evidence="11">ATCC 21833 / DSM 2522 / FERM P-1141 / JCM 9156 / N-4</strain>
    </source>
</reference>
<dbReference type="PRINTS" id="PR00411">
    <property type="entry name" value="PNDRDTASEI"/>
</dbReference>
<evidence type="ECO:0000256" key="3">
    <source>
        <dbReference type="ARBA" id="ARBA00022630"/>
    </source>
</evidence>